<dbReference type="PROSITE" id="PS00639">
    <property type="entry name" value="THIOL_PROTEASE_HIS"/>
    <property type="match status" value="1"/>
</dbReference>
<dbReference type="PANTHER" id="PTHR12411">
    <property type="entry name" value="CYSTEINE PROTEASE FAMILY C1-RELATED"/>
    <property type="match status" value="1"/>
</dbReference>
<dbReference type="Proteomes" id="UP001222027">
    <property type="component" value="Unassembled WGS sequence"/>
</dbReference>
<sequence>MDGYEDVPVNDEDALLANQPVSVAIEASGQDFQFYSEGVFTGSCETELDHGVAIVGYGTSEDGMKYWIKKLHL</sequence>
<dbReference type="GO" id="GO:0006508">
    <property type="term" value="P:proteolysis"/>
    <property type="evidence" value="ECO:0007669"/>
    <property type="project" value="InterPro"/>
</dbReference>
<dbReference type="GO" id="GO:0008234">
    <property type="term" value="F:cysteine-type peptidase activity"/>
    <property type="evidence" value="ECO:0007669"/>
    <property type="project" value="InterPro"/>
</dbReference>
<dbReference type="InterPro" id="IPR025660">
    <property type="entry name" value="Pept_his_AS"/>
</dbReference>
<gene>
    <name evidence="3" type="ORF">OPV22_033941</name>
</gene>
<dbReference type="InterPro" id="IPR038765">
    <property type="entry name" value="Papain-like_cys_pep_sf"/>
</dbReference>
<dbReference type="Gene3D" id="3.90.70.10">
    <property type="entry name" value="Cysteine proteinases"/>
    <property type="match status" value="1"/>
</dbReference>
<comment type="similarity">
    <text evidence="1">Belongs to the peptidase C1 family.</text>
</comment>
<feature type="domain" description="Peptidase C1A papain C-terminal" evidence="2">
    <location>
        <begin position="3"/>
        <end position="70"/>
    </location>
</feature>
<dbReference type="Pfam" id="PF00112">
    <property type="entry name" value="Peptidase_C1"/>
    <property type="match status" value="1"/>
</dbReference>
<evidence type="ECO:0000259" key="2">
    <source>
        <dbReference type="Pfam" id="PF00112"/>
    </source>
</evidence>
<dbReference type="AlphaFoldDB" id="A0AAV8PT82"/>
<dbReference type="SUPFAM" id="SSF54001">
    <property type="entry name" value="Cysteine proteinases"/>
    <property type="match status" value="1"/>
</dbReference>
<protein>
    <recommendedName>
        <fullName evidence="2">Peptidase C1A papain C-terminal domain-containing protein</fullName>
    </recommendedName>
</protein>
<accession>A0AAV8PT82</accession>
<dbReference type="EMBL" id="JAQQAF010000009">
    <property type="protein sequence ID" value="KAJ8461015.1"/>
    <property type="molecule type" value="Genomic_DNA"/>
</dbReference>
<dbReference type="InterPro" id="IPR013128">
    <property type="entry name" value="Peptidase_C1A"/>
</dbReference>
<dbReference type="InterPro" id="IPR000668">
    <property type="entry name" value="Peptidase_C1A_C"/>
</dbReference>
<name>A0AAV8PT82_ENSVE</name>
<proteinExistence type="inferred from homology"/>
<evidence type="ECO:0000313" key="3">
    <source>
        <dbReference type="EMBL" id="KAJ8461015.1"/>
    </source>
</evidence>
<keyword evidence="4" id="KW-1185">Reference proteome</keyword>
<reference evidence="3 4" key="1">
    <citation type="submission" date="2022-12" db="EMBL/GenBank/DDBJ databases">
        <title>Chromosome-scale assembly of the Ensete ventricosum genome.</title>
        <authorList>
            <person name="Dussert Y."/>
            <person name="Stocks J."/>
            <person name="Wendawek A."/>
            <person name="Woldeyes F."/>
            <person name="Nichols R.A."/>
            <person name="Borrell J.S."/>
        </authorList>
    </citation>
    <scope>NUCLEOTIDE SEQUENCE [LARGE SCALE GENOMIC DNA]</scope>
    <source>
        <strain evidence="4">cv. Maze</strain>
        <tissue evidence="3">Seeds</tissue>
    </source>
</reference>
<evidence type="ECO:0000256" key="1">
    <source>
        <dbReference type="ARBA" id="ARBA00008455"/>
    </source>
</evidence>
<evidence type="ECO:0000313" key="4">
    <source>
        <dbReference type="Proteomes" id="UP001222027"/>
    </source>
</evidence>
<comment type="caution">
    <text evidence="3">The sequence shown here is derived from an EMBL/GenBank/DDBJ whole genome shotgun (WGS) entry which is preliminary data.</text>
</comment>
<organism evidence="3 4">
    <name type="scientific">Ensete ventricosum</name>
    <name type="common">Abyssinian banana</name>
    <name type="synonym">Musa ensete</name>
    <dbReference type="NCBI Taxonomy" id="4639"/>
    <lineage>
        <taxon>Eukaryota</taxon>
        <taxon>Viridiplantae</taxon>
        <taxon>Streptophyta</taxon>
        <taxon>Embryophyta</taxon>
        <taxon>Tracheophyta</taxon>
        <taxon>Spermatophyta</taxon>
        <taxon>Magnoliopsida</taxon>
        <taxon>Liliopsida</taxon>
        <taxon>Zingiberales</taxon>
        <taxon>Musaceae</taxon>
        <taxon>Ensete</taxon>
    </lineage>
</organism>